<dbReference type="SUPFAM" id="SSF110087">
    <property type="entry name" value="DR1885-like metal-binding protein"/>
    <property type="match status" value="1"/>
</dbReference>
<dbReference type="InterPro" id="IPR036182">
    <property type="entry name" value="PCuAC_sf"/>
</dbReference>
<protein>
    <submittedName>
        <fullName evidence="3">Copper chaperone PCu(A)C</fullName>
    </submittedName>
</protein>
<sequence>MIISAHSRPNTRRRTLALASAAVLALSAPLLLSACSSPAAAPSGGAANESPASPAPASDHPLGIEGAWVKATSADLEPGTGMSGAFGTLVNTGSEDVEITGASSTAAGTVELHEVVDGTMREIDGGFVVPAGGTLELAPGGLHIMLMEIAEPILTGDTVRIDLQLADGSTVGFEALVKDTAGANEEYEGSEEDHGSHEHADGEDHDHEDGHADH</sequence>
<dbReference type="InterPro" id="IPR006311">
    <property type="entry name" value="TAT_signal"/>
</dbReference>
<feature type="compositionally biased region" description="Basic and acidic residues" evidence="1">
    <location>
        <begin position="192"/>
        <end position="214"/>
    </location>
</feature>
<feature type="compositionally biased region" description="Low complexity" evidence="1">
    <location>
        <begin position="41"/>
        <end position="58"/>
    </location>
</feature>
<organism evidence="3 4">
    <name type="scientific">Leucobacter weissii</name>
    <dbReference type="NCBI Taxonomy" id="1983706"/>
    <lineage>
        <taxon>Bacteria</taxon>
        <taxon>Bacillati</taxon>
        <taxon>Actinomycetota</taxon>
        <taxon>Actinomycetes</taxon>
        <taxon>Micrococcales</taxon>
        <taxon>Microbacteriaceae</taxon>
        <taxon>Leucobacter</taxon>
    </lineage>
</organism>
<dbReference type="EMBL" id="JAGDYM010000004">
    <property type="protein sequence ID" value="MBO1900996.1"/>
    <property type="molecule type" value="Genomic_DNA"/>
</dbReference>
<dbReference type="Proteomes" id="UP000664382">
    <property type="component" value="Unassembled WGS sequence"/>
</dbReference>
<evidence type="ECO:0000256" key="1">
    <source>
        <dbReference type="SAM" id="MobiDB-lite"/>
    </source>
</evidence>
<dbReference type="RefSeq" id="WP_208095994.1">
    <property type="nucleotide sequence ID" value="NZ_JAGDYM010000004.1"/>
</dbReference>
<feature type="signal peptide" evidence="2">
    <location>
        <begin position="1"/>
        <end position="41"/>
    </location>
</feature>
<dbReference type="PANTHER" id="PTHR36302">
    <property type="entry name" value="BLR7088 PROTEIN"/>
    <property type="match status" value="1"/>
</dbReference>
<keyword evidence="4" id="KW-1185">Reference proteome</keyword>
<evidence type="ECO:0000256" key="2">
    <source>
        <dbReference type="SAM" id="SignalP"/>
    </source>
</evidence>
<feature type="region of interest" description="Disordered" evidence="1">
    <location>
        <begin position="183"/>
        <end position="214"/>
    </location>
</feature>
<dbReference type="Gene3D" id="2.60.40.1890">
    <property type="entry name" value="PCu(A)C copper chaperone"/>
    <property type="match status" value="1"/>
</dbReference>
<accession>A0A939MM59</accession>
<dbReference type="InterPro" id="IPR058248">
    <property type="entry name" value="Lxx211020-like"/>
</dbReference>
<evidence type="ECO:0000313" key="3">
    <source>
        <dbReference type="EMBL" id="MBO1900996.1"/>
    </source>
</evidence>
<feature type="chain" id="PRO_5037090749" evidence="2">
    <location>
        <begin position="42"/>
        <end position="214"/>
    </location>
</feature>
<dbReference type="AlphaFoldDB" id="A0A939MM59"/>
<evidence type="ECO:0000313" key="4">
    <source>
        <dbReference type="Proteomes" id="UP000664382"/>
    </source>
</evidence>
<dbReference type="Pfam" id="PF04314">
    <property type="entry name" value="PCuAC"/>
    <property type="match status" value="1"/>
</dbReference>
<reference evidence="3" key="1">
    <citation type="submission" date="2021-03" db="EMBL/GenBank/DDBJ databases">
        <title>Leucobacter chromiisoli sp. nov., isolated from chromium-containing soil of chemical plant.</title>
        <authorList>
            <person name="Xu Z."/>
        </authorList>
    </citation>
    <scope>NUCLEOTIDE SEQUENCE</scope>
    <source>
        <strain evidence="3">S27</strain>
    </source>
</reference>
<comment type="caution">
    <text evidence="3">The sequence shown here is derived from an EMBL/GenBank/DDBJ whole genome shotgun (WGS) entry which is preliminary data.</text>
</comment>
<name>A0A939MM59_9MICO</name>
<keyword evidence="2" id="KW-0732">Signal</keyword>
<dbReference type="InterPro" id="IPR007410">
    <property type="entry name" value="LpqE-like"/>
</dbReference>
<feature type="region of interest" description="Disordered" evidence="1">
    <location>
        <begin position="41"/>
        <end position="62"/>
    </location>
</feature>
<gene>
    <name evidence="3" type="ORF">J4H92_03410</name>
</gene>
<dbReference type="PANTHER" id="PTHR36302:SF1">
    <property type="entry name" value="COPPER CHAPERONE PCU(A)C"/>
    <property type="match status" value="1"/>
</dbReference>
<proteinExistence type="predicted"/>
<dbReference type="PROSITE" id="PS51318">
    <property type="entry name" value="TAT"/>
    <property type="match status" value="1"/>
</dbReference>